<keyword evidence="2" id="KW-0520">NAD</keyword>
<dbReference type="GO" id="GO:0016491">
    <property type="term" value="F:oxidoreductase activity"/>
    <property type="evidence" value="ECO:0007669"/>
    <property type="project" value="UniProtKB-KW"/>
</dbReference>
<dbReference type="Proteomes" id="UP000326837">
    <property type="component" value="Chromosome"/>
</dbReference>
<dbReference type="Gene3D" id="1.10.1040.10">
    <property type="entry name" value="N-(1-d-carboxylethyl)-l-norvaline Dehydrogenase, domain 2"/>
    <property type="match status" value="1"/>
</dbReference>
<feature type="domain" description="3-hydroxyisobutyrate dehydrogenase-like NAD-binding" evidence="5">
    <location>
        <begin position="166"/>
        <end position="285"/>
    </location>
</feature>
<feature type="domain" description="6-phosphogluconate dehydrogenase NADP-binding" evidence="4">
    <location>
        <begin position="11"/>
        <end position="163"/>
    </location>
</feature>
<evidence type="ECO:0000256" key="3">
    <source>
        <dbReference type="PIRSR" id="PIRSR000103-1"/>
    </source>
</evidence>
<reference evidence="7" key="1">
    <citation type="submission" date="2019-10" db="EMBL/GenBank/DDBJ databases">
        <title>Lacipirellula parvula gen. nov., sp. nov., representing a lineage of planctomycetes widespread in freshwater anoxic habitats, and description of the family Lacipirellulaceae.</title>
        <authorList>
            <person name="Dedysh S.N."/>
            <person name="Kulichevskaya I.S."/>
            <person name="Beletsky A.V."/>
            <person name="Rakitin A.L."/>
            <person name="Mardanov A.V."/>
            <person name="Ivanova A.A."/>
            <person name="Saltykova V.X."/>
            <person name="Rijpstra W.I.C."/>
            <person name="Sinninghe Damste J.S."/>
            <person name="Ravin N.V."/>
        </authorList>
    </citation>
    <scope>NUCLEOTIDE SEQUENCE [LARGE SCALE GENOMIC DNA]</scope>
    <source>
        <strain evidence="7">PX69</strain>
    </source>
</reference>
<feature type="active site" evidence="3">
    <location>
        <position position="172"/>
    </location>
</feature>
<dbReference type="GO" id="GO:0051287">
    <property type="term" value="F:NAD binding"/>
    <property type="evidence" value="ECO:0007669"/>
    <property type="project" value="InterPro"/>
</dbReference>
<dbReference type="Pfam" id="PF14833">
    <property type="entry name" value="NAD_binding_11"/>
    <property type="match status" value="1"/>
</dbReference>
<evidence type="ECO:0000313" key="6">
    <source>
        <dbReference type="EMBL" id="BBO36079.1"/>
    </source>
</evidence>
<evidence type="ECO:0008006" key="8">
    <source>
        <dbReference type="Google" id="ProtNLM"/>
    </source>
</evidence>
<dbReference type="Gene3D" id="3.40.50.720">
    <property type="entry name" value="NAD(P)-binding Rossmann-like Domain"/>
    <property type="match status" value="1"/>
</dbReference>
<dbReference type="AlphaFoldDB" id="A0A5K7XQS3"/>
<dbReference type="InterPro" id="IPR029154">
    <property type="entry name" value="HIBADH-like_NADP-bd"/>
</dbReference>
<dbReference type="SUPFAM" id="SSF48179">
    <property type="entry name" value="6-phosphogluconate dehydrogenase C-terminal domain-like"/>
    <property type="match status" value="1"/>
</dbReference>
<name>A0A5K7XQS3_9BACT</name>
<dbReference type="InterPro" id="IPR036291">
    <property type="entry name" value="NAD(P)-bd_dom_sf"/>
</dbReference>
<dbReference type="InterPro" id="IPR008927">
    <property type="entry name" value="6-PGluconate_DH-like_C_sf"/>
</dbReference>
<keyword evidence="7" id="KW-1185">Reference proteome</keyword>
<dbReference type="KEGG" id="lpav:PLANPX_5691"/>
<dbReference type="RefSeq" id="WP_152101320.1">
    <property type="nucleotide sequence ID" value="NZ_AP021861.1"/>
</dbReference>
<dbReference type="InterPro" id="IPR015815">
    <property type="entry name" value="HIBADH-related"/>
</dbReference>
<dbReference type="PANTHER" id="PTHR43060:SF15">
    <property type="entry name" value="3-HYDROXYISOBUTYRATE DEHYDROGENASE-LIKE 1, MITOCHONDRIAL-RELATED"/>
    <property type="match status" value="1"/>
</dbReference>
<gene>
    <name evidence="6" type="ORF">PLANPX_5691</name>
</gene>
<evidence type="ECO:0000256" key="1">
    <source>
        <dbReference type="ARBA" id="ARBA00023002"/>
    </source>
</evidence>
<protein>
    <recommendedName>
        <fullName evidence="8">2-hydroxy-3-oxopropionate reductase</fullName>
    </recommendedName>
</protein>
<evidence type="ECO:0000313" key="7">
    <source>
        <dbReference type="Proteomes" id="UP000326837"/>
    </source>
</evidence>
<keyword evidence="1" id="KW-0560">Oxidoreductase</keyword>
<dbReference type="EMBL" id="AP021861">
    <property type="protein sequence ID" value="BBO36079.1"/>
    <property type="molecule type" value="Genomic_DNA"/>
</dbReference>
<evidence type="ECO:0000256" key="2">
    <source>
        <dbReference type="ARBA" id="ARBA00023027"/>
    </source>
</evidence>
<organism evidence="6 7">
    <name type="scientific">Lacipirellula parvula</name>
    <dbReference type="NCBI Taxonomy" id="2650471"/>
    <lineage>
        <taxon>Bacteria</taxon>
        <taxon>Pseudomonadati</taxon>
        <taxon>Planctomycetota</taxon>
        <taxon>Planctomycetia</taxon>
        <taxon>Pirellulales</taxon>
        <taxon>Lacipirellulaceae</taxon>
        <taxon>Lacipirellula</taxon>
    </lineage>
</organism>
<dbReference type="PIRSF" id="PIRSF000103">
    <property type="entry name" value="HIBADH"/>
    <property type="match status" value="1"/>
</dbReference>
<dbReference type="InterPro" id="IPR013328">
    <property type="entry name" value="6PGD_dom2"/>
</dbReference>
<proteinExistence type="predicted"/>
<dbReference type="InterPro" id="IPR006115">
    <property type="entry name" value="6PGDH_NADP-bd"/>
</dbReference>
<sequence length="314" mass="33763">MADRPRDGKPIGLIGLGLMGTAICERLLATGYELVIHNRTANKAAPLVERGARWSENPLRECDRVIISLYTTEVVEEVLGQLEDAYHPGKLLIDTTTGDPQLTALLGARLATRGVDYLEVPISGSSEQTRRGQTTAMVAGPLRALEASRDLLDAIAAKTYYVGQWGDGVRMKLVTNLVLGLNRAVLAEGLVFAKSMGLSAERALEVLLNSPASSRTMENKGPKMVAGEFTPQAKLSQHLKDVRLIIDEAARRGRELPLTALHVQLLERAEADGLGELDNSVIIRAIEEGLLPATASGAATRGIETLSSLLNEVE</sequence>
<evidence type="ECO:0000259" key="5">
    <source>
        <dbReference type="Pfam" id="PF14833"/>
    </source>
</evidence>
<accession>A0A5K7XQS3</accession>
<dbReference type="SUPFAM" id="SSF51735">
    <property type="entry name" value="NAD(P)-binding Rossmann-fold domains"/>
    <property type="match status" value="1"/>
</dbReference>
<dbReference type="Pfam" id="PF03446">
    <property type="entry name" value="NAD_binding_2"/>
    <property type="match status" value="1"/>
</dbReference>
<evidence type="ECO:0000259" key="4">
    <source>
        <dbReference type="Pfam" id="PF03446"/>
    </source>
</evidence>
<dbReference type="GO" id="GO:0050661">
    <property type="term" value="F:NADP binding"/>
    <property type="evidence" value="ECO:0007669"/>
    <property type="project" value="InterPro"/>
</dbReference>
<dbReference type="PANTHER" id="PTHR43060">
    <property type="entry name" value="3-HYDROXYISOBUTYRATE DEHYDROGENASE-LIKE 1, MITOCHONDRIAL-RELATED"/>
    <property type="match status" value="1"/>
</dbReference>